<dbReference type="GO" id="GO:0003700">
    <property type="term" value="F:DNA-binding transcription factor activity"/>
    <property type="evidence" value="ECO:0007669"/>
    <property type="project" value="InterPro"/>
</dbReference>
<keyword evidence="1" id="KW-0805">Transcription regulation</keyword>
<evidence type="ECO:0000256" key="1">
    <source>
        <dbReference type="ARBA" id="ARBA00023015"/>
    </source>
</evidence>
<sequence>MHKTTSIIQRTKIHEQLVELLTNDIMYGRYRIGEQLPAERELMEIYGVGRPAVREAIAKLALMGLVDVQAGVRAKVRRPTLTRLLDEMDAFVRVFLLTPDGNRQLQEARILLEVGLVRRFARERTAEQLAALAAALKACEDTLDDMQRFTAADVAFHSLFAETTDNPLFVGLDSALGSWLTGQRLATLSKPGQSRVACAAHRDIYDAVATGDPDAAEAAMRAHLEQVRGVWAENAPKLPVADGALALAEGLFGKPEA</sequence>
<feature type="domain" description="HTH gntR-type" evidence="4">
    <location>
        <begin position="11"/>
        <end position="79"/>
    </location>
</feature>
<dbReference type="InterPro" id="IPR008920">
    <property type="entry name" value="TF_FadR/GntR_C"/>
</dbReference>
<proteinExistence type="predicted"/>
<dbReference type="GO" id="GO:0003677">
    <property type="term" value="F:DNA binding"/>
    <property type="evidence" value="ECO:0007669"/>
    <property type="project" value="UniProtKB-KW"/>
</dbReference>
<gene>
    <name evidence="5" type="ORF">KL86APRO_20450</name>
</gene>
<dbReference type="SMART" id="SM00345">
    <property type="entry name" value="HTH_GNTR"/>
    <property type="match status" value="1"/>
</dbReference>
<dbReference type="PANTHER" id="PTHR43537">
    <property type="entry name" value="TRANSCRIPTIONAL REGULATOR, GNTR FAMILY"/>
    <property type="match status" value="1"/>
</dbReference>
<keyword evidence="3" id="KW-0804">Transcription</keyword>
<reference evidence="5" key="1">
    <citation type="submission" date="2016-04" db="EMBL/GenBank/DDBJ databases">
        <authorList>
            <person name="Evans L.H."/>
            <person name="Alamgir A."/>
            <person name="Owens N."/>
            <person name="Weber N.D."/>
            <person name="Virtaneva K."/>
            <person name="Barbian K."/>
            <person name="Babar A."/>
            <person name="Rosenke K."/>
        </authorList>
    </citation>
    <scope>NUCLEOTIDE SEQUENCE</scope>
    <source>
        <strain evidence="5">86</strain>
    </source>
</reference>
<dbReference type="PANTHER" id="PTHR43537:SF44">
    <property type="entry name" value="GNTR FAMILY REGULATORY PROTEIN"/>
    <property type="match status" value="1"/>
</dbReference>
<dbReference type="EMBL" id="FLUO01000002">
    <property type="protein sequence ID" value="SBW12113.1"/>
    <property type="molecule type" value="Genomic_DNA"/>
</dbReference>
<organism evidence="5">
    <name type="scientific">uncultured Alphaproteobacteria bacterium</name>
    <dbReference type="NCBI Taxonomy" id="91750"/>
    <lineage>
        <taxon>Bacteria</taxon>
        <taxon>Pseudomonadati</taxon>
        <taxon>Pseudomonadota</taxon>
        <taxon>Alphaproteobacteria</taxon>
        <taxon>environmental samples</taxon>
    </lineage>
</organism>
<dbReference type="InterPro" id="IPR011711">
    <property type="entry name" value="GntR_C"/>
</dbReference>
<dbReference type="PROSITE" id="PS50949">
    <property type="entry name" value="HTH_GNTR"/>
    <property type="match status" value="1"/>
</dbReference>
<dbReference type="InterPro" id="IPR000524">
    <property type="entry name" value="Tscrpt_reg_HTH_GntR"/>
</dbReference>
<dbReference type="SMART" id="SM00895">
    <property type="entry name" value="FCD"/>
    <property type="match status" value="1"/>
</dbReference>
<dbReference type="AlphaFoldDB" id="A0A212KK63"/>
<evidence type="ECO:0000313" key="5">
    <source>
        <dbReference type="EMBL" id="SBW12113.1"/>
    </source>
</evidence>
<dbReference type="SUPFAM" id="SSF48008">
    <property type="entry name" value="GntR ligand-binding domain-like"/>
    <property type="match status" value="1"/>
</dbReference>
<accession>A0A212KK63</accession>
<keyword evidence="2" id="KW-0238">DNA-binding</keyword>
<evidence type="ECO:0000256" key="3">
    <source>
        <dbReference type="ARBA" id="ARBA00023163"/>
    </source>
</evidence>
<dbReference type="InterPro" id="IPR036388">
    <property type="entry name" value="WH-like_DNA-bd_sf"/>
</dbReference>
<dbReference type="InterPro" id="IPR036390">
    <property type="entry name" value="WH_DNA-bd_sf"/>
</dbReference>
<evidence type="ECO:0000256" key="2">
    <source>
        <dbReference type="ARBA" id="ARBA00023125"/>
    </source>
</evidence>
<dbReference type="SUPFAM" id="SSF46785">
    <property type="entry name" value="Winged helix' DNA-binding domain"/>
    <property type="match status" value="1"/>
</dbReference>
<dbReference type="Gene3D" id="1.20.120.530">
    <property type="entry name" value="GntR ligand-binding domain-like"/>
    <property type="match status" value="1"/>
</dbReference>
<name>A0A212KK63_9PROT</name>
<evidence type="ECO:0000259" key="4">
    <source>
        <dbReference type="PROSITE" id="PS50949"/>
    </source>
</evidence>
<dbReference type="Gene3D" id="1.10.10.10">
    <property type="entry name" value="Winged helix-like DNA-binding domain superfamily/Winged helix DNA-binding domain"/>
    <property type="match status" value="1"/>
</dbReference>
<dbReference type="Pfam" id="PF07729">
    <property type="entry name" value="FCD"/>
    <property type="match status" value="1"/>
</dbReference>
<dbReference type="Pfam" id="PF00392">
    <property type="entry name" value="GntR"/>
    <property type="match status" value="1"/>
</dbReference>
<dbReference type="CDD" id="cd07377">
    <property type="entry name" value="WHTH_GntR"/>
    <property type="match status" value="1"/>
</dbReference>
<protein>
    <submittedName>
        <fullName evidence="5">GntR domain protein</fullName>
    </submittedName>
</protein>
<dbReference type="PRINTS" id="PR00035">
    <property type="entry name" value="HTHGNTR"/>
</dbReference>